<protein>
    <recommendedName>
        <fullName evidence="5">Variable surface protein Vir18</fullName>
    </recommendedName>
</protein>
<dbReference type="Proteomes" id="UP000053327">
    <property type="component" value="Unassembled WGS sequence"/>
</dbReference>
<feature type="region of interest" description="Disordered" evidence="1">
    <location>
        <begin position="307"/>
        <end position="345"/>
    </location>
</feature>
<dbReference type="EMBL" id="KQ234776">
    <property type="protein sequence ID" value="KMZ87951.1"/>
    <property type="molecule type" value="Genomic_DNA"/>
</dbReference>
<organism evidence="3 4">
    <name type="scientific">Plasmodium vivax (strain Brazil I)</name>
    <dbReference type="NCBI Taxonomy" id="1033975"/>
    <lineage>
        <taxon>Eukaryota</taxon>
        <taxon>Sar</taxon>
        <taxon>Alveolata</taxon>
        <taxon>Apicomplexa</taxon>
        <taxon>Aconoidasida</taxon>
        <taxon>Haemosporida</taxon>
        <taxon>Plasmodiidae</taxon>
        <taxon>Plasmodium</taxon>
        <taxon>Plasmodium (Plasmodium)</taxon>
    </lineage>
</organism>
<evidence type="ECO:0008006" key="5">
    <source>
        <dbReference type="Google" id="ProtNLM"/>
    </source>
</evidence>
<feature type="compositionally biased region" description="Basic and acidic residues" evidence="1">
    <location>
        <begin position="136"/>
        <end position="145"/>
    </location>
</feature>
<evidence type="ECO:0000313" key="3">
    <source>
        <dbReference type="EMBL" id="KMZ87951.1"/>
    </source>
</evidence>
<feature type="region of interest" description="Disordered" evidence="1">
    <location>
        <begin position="218"/>
        <end position="239"/>
    </location>
</feature>
<dbReference type="OrthoDB" id="10522531at2759"/>
<accession>A0A0J9SYU6</accession>
<dbReference type="AlphaFoldDB" id="A0A0J9SYU6"/>
<feature type="transmembrane region" description="Helical" evidence="2">
    <location>
        <begin position="418"/>
        <end position="442"/>
    </location>
</feature>
<evidence type="ECO:0000256" key="1">
    <source>
        <dbReference type="SAM" id="MobiDB-lite"/>
    </source>
</evidence>
<feature type="compositionally biased region" description="Polar residues" evidence="1">
    <location>
        <begin position="166"/>
        <end position="176"/>
    </location>
</feature>
<reference evidence="3 4" key="1">
    <citation type="submission" date="2011-08" db="EMBL/GenBank/DDBJ databases">
        <title>The Genome Sequence of Plasmodium vivax Brazil I.</title>
        <authorList>
            <consortium name="The Broad Institute Genome Sequencing Platform"/>
            <consortium name="The Broad Institute Genome Sequencing Center for Infectious Disease"/>
            <person name="Neafsey D."/>
            <person name="Carlton J."/>
            <person name="Barnwell J."/>
            <person name="Collins W."/>
            <person name="Escalante A."/>
            <person name="Mullikin J."/>
            <person name="Saul A."/>
            <person name="Guigo R."/>
            <person name="Camara F."/>
            <person name="Young S.K."/>
            <person name="Zeng Q."/>
            <person name="Gargeya S."/>
            <person name="Fitzgerald M."/>
            <person name="Haas B."/>
            <person name="Abouelleil A."/>
            <person name="Alvarado L."/>
            <person name="Arachchi H.M."/>
            <person name="Berlin A."/>
            <person name="Brown A."/>
            <person name="Chapman S.B."/>
            <person name="Chen Z."/>
            <person name="Dunbar C."/>
            <person name="Freedman E."/>
            <person name="Gearin G."/>
            <person name="Gellesch M."/>
            <person name="Goldberg J."/>
            <person name="Griggs A."/>
            <person name="Gujja S."/>
            <person name="Heiman D."/>
            <person name="Howarth C."/>
            <person name="Larson L."/>
            <person name="Lui A."/>
            <person name="MacDonald P.J.P."/>
            <person name="Montmayeur A."/>
            <person name="Murphy C."/>
            <person name="Neiman D."/>
            <person name="Pearson M."/>
            <person name="Priest M."/>
            <person name="Roberts A."/>
            <person name="Saif S."/>
            <person name="Shea T."/>
            <person name="Shenoy N."/>
            <person name="Sisk P."/>
            <person name="Stolte C."/>
            <person name="Sykes S."/>
            <person name="Wortman J."/>
            <person name="Nusbaum C."/>
            <person name="Birren B."/>
        </authorList>
    </citation>
    <scope>NUCLEOTIDE SEQUENCE [LARGE SCALE GENOMIC DNA]</scope>
    <source>
        <strain evidence="3 4">Brazil I</strain>
    </source>
</reference>
<evidence type="ECO:0000256" key="2">
    <source>
        <dbReference type="SAM" id="Phobius"/>
    </source>
</evidence>
<sequence>MKILSNRFKLMINKYNILSESDIKYKHLKFYYSFIMKLTCMPECMTKYFNYKQEIEKQIDALNKINQRYFCKNCQAVRLNIINKNDELKDCYHPNILRYRLIDDVEIKDFMDKCLPLPNCSYNGTSHVKNPPGLNREPENTCGRRKDCKKGASPPQVLTGKAPQVLNPQSSRTNVPARQEDLNIKQLHAERGGSTEANTLLDNQKNVFITNGPAAVQSEASYPKDMHPFSTPREAYIPEQPPSASQYLLHSELDNSSNDSSPRVNPGSESRAKAIAQEKGSEAVKLENDRHGLLYVSGSTLGAQELRSTTSTGHESDVRPLDSKIPDAGNLEEKPPGGADGTSITPGDRNFGNIVNNFVDGILGLGGNPLYSTLTNDRDSEGNYISQPFVETPVDVPVSDDPTGDNSETPFKKYTTMALAPTGIIMLMTLLTKFTPLGMLFTKKNRNKRNDMKENIERILLLESPAKTEESGFSFAYSPSQYWET</sequence>
<feature type="compositionally biased region" description="Polar residues" evidence="1">
    <location>
        <begin position="253"/>
        <end position="263"/>
    </location>
</feature>
<evidence type="ECO:0000313" key="4">
    <source>
        <dbReference type="Proteomes" id="UP000053327"/>
    </source>
</evidence>
<keyword evidence="2" id="KW-0472">Membrane</keyword>
<keyword evidence="2" id="KW-0812">Transmembrane</keyword>
<feature type="region of interest" description="Disordered" evidence="1">
    <location>
        <begin position="253"/>
        <end position="283"/>
    </location>
</feature>
<proteinExistence type="predicted"/>
<name>A0A0J9SYU6_PLAV1</name>
<feature type="compositionally biased region" description="Basic and acidic residues" evidence="1">
    <location>
        <begin position="314"/>
        <end position="335"/>
    </location>
</feature>
<gene>
    <name evidence="3" type="ORF">PVBG_05399</name>
</gene>
<feature type="region of interest" description="Disordered" evidence="1">
    <location>
        <begin position="128"/>
        <end position="176"/>
    </location>
</feature>
<keyword evidence="2" id="KW-1133">Transmembrane helix</keyword>